<dbReference type="PANTHER" id="PTHR43273:SF3">
    <property type="entry name" value="ANAEROBIC SULFATASE-MATURATING ENZYME HOMOLOG ASLB-RELATED"/>
    <property type="match status" value="1"/>
</dbReference>
<organism evidence="8 9">
    <name type="scientific">Rhizobium leguminosarum</name>
    <dbReference type="NCBI Taxonomy" id="384"/>
    <lineage>
        <taxon>Bacteria</taxon>
        <taxon>Pseudomonadati</taxon>
        <taxon>Pseudomonadota</taxon>
        <taxon>Alphaproteobacteria</taxon>
        <taxon>Hyphomicrobiales</taxon>
        <taxon>Rhizobiaceae</taxon>
        <taxon>Rhizobium/Agrobacterium group</taxon>
        <taxon>Rhizobium</taxon>
    </lineage>
</organism>
<feature type="domain" description="Radical SAM core" evidence="7">
    <location>
        <begin position="87"/>
        <end position="227"/>
    </location>
</feature>
<dbReference type="Gene3D" id="3.20.20.70">
    <property type="entry name" value="Aldolase class I"/>
    <property type="match status" value="1"/>
</dbReference>
<evidence type="ECO:0000256" key="6">
    <source>
        <dbReference type="ARBA" id="ARBA00023601"/>
    </source>
</evidence>
<keyword evidence="3" id="KW-0479">Metal-binding</keyword>
<protein>
    <submittedName>
        <fullName evidence="8">His-Xaa-Ser system radical SAM maturase HxsB</fullName>
    </submittedName>
</protein>
<evidence type="ECO:0000313" key="9">
    <source>
        <dbReference type="Proteomes" id="UP000183050"/>
    </source>
</evidence>
<dbReference type="RefSeq" id="WP_072641023.1">
    <property type="nucleotide sequence ID" value="NZ_CP018229.1"/>
</dbReference>
<dbReference type="InterPro" id="IPR058240">
    <property type="entry name" value="rSAM_sf"/>
</dbReference>
<dbReference type="SFLD" id="SFLDG01386">
    <property type="entry name" value="main_SPASM_domain-containing"/>
    <property type="match status" value="1"/>
</dbReference>
<keyword evidence="5" id="KW-0411">Iron-sulfur</keyword>
<dbReference type="InterPro" id="IPR023867">
    <property type="entry name" value="Sulphatase_maturase_rSAM"/>
</dbReference>
<dbReference type="SFLD" id="SFLDS00029">
    <property type="entry name" value="Radical_SAM"/>
    <property type="match status" value="1"/>
</dbReference>
<evidence type="ECO:0000259" key="7">
    <source>
        <dbReference type="Pfam" id="PF04055"/>
    </source>
</evidence>
<dbReference type="CDD" id="cd01335">
    <property type="entry name" value="Radical_SAM"/>
    <property type="match status" value="1"/>
</dbReference>
<dbReference type="SFLD" id="SFLDG01384">
    <property type="entry name" value="thioether_bond_formation_requi"/>
    <property type="match status" value="1"/>
</dbReference>
<dbReference type="AlphaFoldDB" id="A0A1L3ZI72"/>
<keyword evidence="4" id="KW-0408">Iron</keyword>
<keyword evidence="2" id="KW-0949">S-adenosyl-L-methionine</keyword>
<evidence type="ECO:0000313" key="8">
    <source>
        <dbReference type="EMBL" id="API55336.1"/>
    </source>
</evidence>
<evidence type="ECO:0000256" key="3">
    <source>
        <dbReference type="ARBA" id="ARBA00022723"/>
    </source>
</evidence>
<dbReference type="GO" id="GO:0051536">
    <property type="term" value="F:iron-sulfur cluster binding"/>
    <property type="evidence" value="ECO:0007669"/>
    <property type="project" value="UniProtKB-KW"/>
</dbReference>
<dbReference type="Proteomes" id="UP000183050">
    <property type="component" value="Plasmid unnamed1"/>
</dbReference>
<accession>A0A1L3ZI72</accession>
<geneLocation type="plasmid" evidence="8">
    <name>unnamed1</name>
</geneLocation>
<evidence type="ECO:0000256" key="4">
    <source>
        <dbReference type="ARBA" id="ARBA00023004"/>
    </source>
</evidence>
<dbReference type="InterPro" id="IPR024023">
    <property type="entry name" value="rSAM_paired_HxsB"/>
</dbReference>
<dbReference type="SFLD" id="SFLDG01067">
    <property type="entry name" value="SPASM/twitch_domain_containing"/>
    <property type="match status" value="1"/>
</dbReference>
<dbReference type="NCBIfam" id="TIGR03978">
    <property type="entry name" value="rSAM_paired_1"/>
    <property type="match status" value="1"/>
</dbReference>
<keyword evidence="8" id="KW-0614">Plasmid</keyword>
<comment type="cofactor">
    <cofactor evidence="1">
        <name>[4Fe-4S] cluster</name>
        <dbReference type="ChEBI" id="CHEBI:49883"/>
    </cofactor>
</comment>
<sequence>MTVMPLKFRPIGTEGFIFCDDAGGFFRSNGTFLDRYVEDRLAPGDEAFLKTNGHAFEKIDDLGYGAFAYRWAKRLHAPSELDYVILVPTLRCNLSCAYCQVSRVNEDSPGHDWDAATLNAVLSFLDGLSTRTIKIEFQGGEPLLRLDVLKEVRAFARQRFEKAQFVVCTNLQEVSEEAWDFLSSQDTSISTSLDPTIDLHQRHRTESAATTQRFLGNLARATDAWPERVSALPTFDLDALPDPCDVIDLYSSFGFRSIYLRPVNHQGFARKRFRTKDVAGRWSDYVRRFIMTLIDHNATSEQTMEEFYFSHCLRRVVRGGHDNHVDLRNPNIVGRSYLVIDHDGSFYPTDEARMISRLGQIDLRMGDVRTGLDRTIVDALNMEALNLFDADCVHCPYQAFCGVDLIDDLSRHGRIDLPRHQTDFCQRHTAIFDLVFDLLFSDDPKVRRSMALWSGLEEIDPVLTKVHT</sequence>
<gene>
    <name evidence="8" type="ORF">BMW22_27855</name>
</gene>
<dbReference type="PANTHER" id="PTHR43273">
    <property type="entry name" value="ANAEROBIC SULFATASE-MATURATING ENZYME HOMOLOG ASLB-RELATED"/>
    <property type="match status" value="1"/>
</dbReference>
<evidence type="ECO:0000256" key="2">
    <source>
        <dbReference type="ARBA" id="ARBA00022691"/>
    </source>
</evidence>
<dbReference type="Pfam" id="PF04055">
    <property type="entry name" value="Radical_SAM"/>
    <property type="match status" value="1"/>
</dbReference>
<reference evidence="8 9" key="1">
    <citation type="submission" date="2016-11" db="EMBL/GenBank/DDBJ databases">
        <title>Rhizobium leguminosarum bv. viciae strain Vaf12 isolated from Vavilovia formosa root nodules from Russia, Dagestan.</title>
        <authorList>
            <person name="Kimeklis A."/>
        </authorList>
    </citation>
    <scope>NUCLEOTIDE SEQUENCE [LARGE SCALE GENOMIC DNA]</scope>
    <source>
        <strain evidence="8 9">Vaf-108</strain>
        <plasmid evidence="9">Plasmid unnamed1</plasmid>
    </source>
</reference>
<comment type="similarity">
    <text evidence="6">Belongs to the radical SAM superfamily. Anaerobic sulfatase-maturating enzyme family.</text>
</comment>
<dbReference type="GO" id="GO:0016491">
    <property type="term" value="F:oxidoreductase activity"/>
    <property type="evidence" value="ECO:0007669"/>
    <property type="project" value="InterPro"/>
</dbReference>
<dbReference type="EMBL" id="CP018229">
    <property type="protein sequence ID" value="API55336.1"/>
    <property type="molecule type" value="Genomic_DNA"/>
</dbReference>
<evidence type="ECO:0000256" key="1">
    <source>
        <dbReference type="ARBA" id="ARBA00001966"/>
    </source>
</evidence>
<evidence type="ECO:0000256" key="5">
    <source>
        <dbReference type="ARBA" id="ARBA00023014"/>
    </source>
</evidence>
<proteinExistence type="inferred from homology"/>
<dbReference type="InterPro" id="IPR007197">
    <property type="entry name" value="rSAM"/>
</dbReference>
<dbReference type="InterPro" id="IPR013785">
    <property type="entry name" value="Aldolase_TIM"/>
</dbReference>
<name>A0A1L3ZI72_RHILE</name>
<dbReference type="SUPFAM" id="SSF102114">
    <property type="entry name" value="Radical SAM enzymes"/>
    <property type="match status" value="1"/>
</dbReference>
<dbReference type="GO" id="GO:0046872">
    <property type="term" value="F:metal ion binding"/>
    <property type="evidence" value="ECO:0007669"/>
    <property type="project" value="UniProtKB-KW"/>
</dbReference>